<keyword evidence="1" id="KW-0812">Transmembrane</keyword>
<sequence length="160" mass="18155">MTRQASEMGFLTMERPKTASCCLLEPSMMLASISTIPFFFKFSYDKFNDVDCRSIGMKGRDFKFERVSDKLFGFLLMLQISMFNEKELWRGDVVSHKAPQDLFNLYVGVLQPFGGIVSLYFSGSLLDTYGVWFVFGVTILLPLLAPAVVVLVKEQPMFGK</sequence>
<feature type="transmembrane region" description="Helical" evidence="1">
    <location>
        <begin position="129"/>
        <end position="152"/>
    </location>
</feature>
<feature type="non-terminal residue" evidence="2">
    <location>
        <position position="1"/>
    </location>
</feature>
<keyword evidence="3" id="KW-1185">Reference proteome</keyword>
<feature type="transmembrane region" description="Helical" evidence="1">
    <location>
        <begin position="103"/>
        <end position="123"/>
    </location>
</feature>
<gene>
    <name evidence="2" type="ORF">CR513_12339</name>
</gene>
<name>A0A371HMH5_MUCPR</name>
<dbReference type="AlphaFoldDB" id="A0A371HMH5"/>
<keyword evidence="1" id="KW-0472">Membrane</keyword>
<reference evidence="2" key="1">
    <citation type="submission" date="2018-05" db="EMBL/GenBank/DDBJ databases">
        <title>Draft genome of Mucuna pruriens seed.</title>
        <authorList>
            <person name="Nnadi N.E."/>
            <person name="Vos R."/>
            <person name="Hasami M.H."/>
            <person name="Devisetty U.K."/>
            <person name="Aguiy J.C."/>
        </authorList>
    </citation>
    <scope>NUCLEOTIDE SEQUENCE [LARGE SCALE GENOMIC DNA]</scope>
    <source>
        <strain evidence="2">JCA_2017</strain>
    </source>
</reference>
<accession>A0A371HMH5</accession>
<evidence type="ECO:0000256" key="1">
    <source>
        <dbReference type="SAM" id="Phobius"/>
    </source>
</evidence>
<comment type="caution">
    <text evidence="2">The sequence shown here is derived from an EMBL/GenBank/DDBJ whole genome shotgun (WGS) entry which is preliminary data.</text>
</comment>
<dbReference type="EMBL" id="QJKJ01002163">
    <property type="protein sequence ID" value="RDY04001.1"/>
    <property type="molecule type" value="Genomic_DNA"/>
</dbReference>
<dbReference type="OrthoDB" id="754047at2759"/>
<dbReference type="STRING" id="157652.A0A371HMH5"/>
<evidence type="ECO:0000313" key="3">
    <source>
        <dbReference type="Proteomes" id="UP000257109"/>
    </source>
</evidence>
<dbReference type="Proteomes" id="UP000257109">
    <property type="component" value="Unassembled WGS sequence"/>
</dbReference>
<evidence type="ECO:0000313" key="2">
    <source>
        <dbReference type="EMBL" id="RDY04001.1"/>
    </source>
</evidence>
<protein>
    <submittedName>
        <fullName evidence="2">Folate-biopterin transporter 1, chloroplastic</fullName>
    </submittedName>
</protein>
<proteinExistence type="predicted"/>
<keyword evidence="1" id="KW-1133">Transmembrane helix</keyword>
<organism evidence="2 3">
    <name type="scientific">Mucuna pruriens</name>
    <name type="common">Velvet bean</name>
    <name type="synonym">Dolichos pruriens</name>
    <dbReference type="NCBI Taxonomy" id="157652"/>
    <lineage>
        <taxon>Eukaryota</taxon>
        <taxon>Viridiplantae</taxon>
        <taxon>Streptophyta</taxon>
        <taxon>Embryophyta</taxon>
        <taxon>Tracheophyta</taxon>
        <taxon>Spermatophyta</taxon>
        <taxon>Magnoliopsida</taxon>
        <taxon>eudicotyledons</taxon>
        <taxon>Gunneridae</taxon>
        <taxon>Pentapetalae</taxon>
        <taxon>rosids</taxon>
        <taxon>fabids</taxon>
        <taxon>Fabales</taxon>
        <taxon>Fabaceae</taxon>
        <taxon>Papilionoideae</taxon>
        <taxon>50 kb inversion clade</taxon>
        <taxon>NPAAA clade</taxon>
        <taxon>indigoferoid/millettioid clade</taxon>
        <taxon>Phaseoleae</taxon>
        <taxon>Mucuna</taxon>
    </lineage>
</organism>